<dbReference type="AlphaFoldDB" id="I6YSU1"/>
<name>I6YSU1_MELRP</name>
<evidence type="ECO:0000256" key="2">
    <source>
        <dbReference type="ARBA" id="ARBA00022603"/>
    </source>
</evidence>
<dbReference type="InterPro" id="IPR029026">
    <property type="entry name" value="tRNA_m1G_MTases_N"/>
</dbReference>
<dbReference type="Gene3D" id="3.30.1330.30">
    <property type="match status" value="1"/>
</dbReference>
<dbReference type="Pfam" id="PF08032">
    <property type="entry name" value="SpoU_sub_bind"/>
    <property type="match status" value="1"/>
</dbReference>
<dbReference type="GO" id="GO:0008173">
    <property type="term" value="F:RNA methyltransferase activity"/>
    <property type="evidence" value="ECO:0007669"/>
    <property type="project" value="InterPro"/>
</dbReference>
<dbReference type="NCBIfam" id="TIGR00186">
    <property type="entry name" value="rRNA_methyl_3"/>
    <property type="match status" value="1"/>
</dbReference>
<dbReference type="InterPro" id="IPR029028">
    <property type="entry name" value="Alpha/beta_knot_MTases"/>
</dbReference>
<evidence type="ECO:0000259" key="4">
    <source>
        <dbReference type="SMART" id="SM00967"/>
    </source>
</evidence>
<dbReference type="InterPro" id="IPR001537">
    <property type="entry name" value="SpoU_MeTrfase"/>
</dbReference>
<dbReference type="SUPFAM" id="SSF75217">
    <property type="entry name" value="alpha/beta knot"/>
    <property type="match status" value="1"/>
</dbReference>
<dbReference type="Pfam" id="PF00588">
    <property type="entry name" value="SpoU_methylase"/>
    <property type="match status" value="1"/>
</dbReference>
<keyword evidence="6" id="KW-1185">Reference proteome</keyword>
<dbReference type="SUPFAM" id="SSF55315">
    <property type="entry name" value="L30e-like"/>
    <property type="match status" value="1"/>
</dbReference>
<dbReference type="InterPro" id="IPR029064">
    <property type="entry name" value="Ribosomal_eL30-like_sf"/>
</dbReference>
<dbReference type="EMBL" id="CP003557">
    <property type="protein sequence ID" value="AFN73617.1"/>
    <property type="molecule type" value="Genomic_DNA"/>
</dbReference>
<accession>I6YSU1</accession>
<dbReference type="SMART" id="SM00967">
    <property type="entry name" value="SpoU_sub_bind"/>
    <property type="match status" value="1"/>
</dbReference>
<protein>
    <submittedName>
        <fullName evidence="5">RNA methyltransferase, TrmH family, group 3</fullName>
    </submittedName>
</protein>
<dbReference type="PATRIC" id="fig|1191523.3.peg.388"/>
<reference evidence="5 6" key="1">
    <citation type="journal article" date="2013" name="PLoS ONE">
        <title>Genomic analysis of Melioribacter roseus, facultatively anaerobic organotrophic bacterium representing a novel deep lineage within Bacteriodetes/Chlorobi group.</title>
        <authorList>
            <person name="Kadnikov V.V."/>
            <person name="Mardanov A.V."/>
            <person name="Podosokorskaya O.A."/>
            <person name="Gavrilov S.N."/>
            <person name="Kublanov I.V."/>
            <person name="Beletsky A.V."/>
            <person name="Bonch-Osmolovskaya E.A."/>
            <person name="Ravin N.V."/>
        </authorList>
    </citation>
    <scope>NUCLEOTIDE SEQUENCE [LARGE SCALE GENOMIC DNA]</scope>
    <source>
        <strain evidence="6">JCM 17771 / P3M-2</strain>
    </source>
</reference>
<evidence type="ECO:0000256" key="1">
    <source>
        <dbReference type="ARBA" id="ARBA00007228"/>
    </source>
</evidence>
<dbReference type="CDD" id="cd18103">
    <property type="entry name" value="SpoU-like_RlmB"/>
    <property type="match status" value="1"/>
</dbReference>
<keyword evidence="2 5" id="KW-0489">Methyltransferase</keyword>
<proteinExistence type="inferred from homology"/>
<dbReference type="PANTHER" id="PTHR46429">
    <property type="entry name" value="23S RRNA (GUANOSINE-2'-O-)-METHYLTRANSFERASE RLMB"/>
    <property type="match status" value="1"/>
</dbReference>
<dbReference type="PANTHER" id="PTHR46429:SF1">
    <property type="entry name" value="23S RRNA (GUANOSINE-2'-O-)-METHYLTRANSFERASE RLMB"/>
    <property type="match status" value="1"/>
</dbReference>
<dbReference type="KEGG" id="mro:MROS_0373"/>
<dbReference type="FunFam" id="3.40.1280.10:FF:000008">
    <property type="entry name" value="Group 3 RNA methyltransferase TrmH"/>
    <property type="match status" value="1"/>
</dbReference>
<comment type="similarity">
    <text evidence="1">Belongs to the class IV-like SAM-binding methyltransferase superfamily. RNA methyltransferase TrmH family.</text>
</comment>
<evidence type="ECO:0000313" key="5">
    <source>
        <dbReference type="EMBL" id="AFN73617.1"/>
    </source>
</evidence>
<dbReference type="GO" id="GO:0005829">
    <property type="term" value="C:cytosol"/>
    <property type="evidence" value="ECO:0007669"/>
    <property type="project" value="TreeGrafter"/>
</dbReference>
<gene>
    <name evidence="5" type="ordered locus">MROS_0373</name>
</gene>
<dbReference type="OrthoDB" id="9794400at2"/>
<dbReference type="Proteomes" id="UP000009011">
    <property type="component" value="Chromosome"/>
</dbReference>
<evidence type="ECO:0000256" key="3">
    <source>
        <dbReference type="ARBA" id="ARBA00022679"/>
    </source>
</evidence>
<dbReference type="GO" id="GO:0006396">
    <property type="term" value="P:RNA processing"/>
    <property type="evidence" value="ECO:0007669"/>
    <property type="project" value="InterPro"/>
</dbReference>
<evidence type="ECO:0000313" key="6">
    <source>
        <dbReference type="Proteomes" id="UP000009011"/>
    </source>
</evidence>
<dbReference type="GO" id="GO:0003723">
    <property type="term" value="F:RNA binding"/>
    <property type="evidence" value="ECO:0007669"/>
    <property type="project" value="InterPro"/>
</dbReference>
<dbReference type="HOGENOM" id="CLU_021322_0_1_10"/>
<dbReference type="eggNOG" id="COG0566">
    <property type="taxonomic scope" value="Bacteria"/>
</dbReference>
<organism evidence="5 6">
    <name type="scientific">Melioribacter roseus (strain DSM 23840 / JCM 17771 / VKM B-2668 / P3M-2)</name>
    <dbReference type="NCBI Taxonomy" id="1191523"/>
    <lineage>
        <taxon>Bacteria</taxon>
        <taxon>Pseudomonadati</taxon>
        <taxon>Ignavibacteriota</taxon>
        <taxon>Ignavibacteria</taxon>
        <taxon>Ignavibacteriales</taxon>
        <taxon>Melioribacteraceae</taxon>
        <taxon>Melioribacter</taxon>
    </lineage>
</organism>
<feature type="domain" description="RNA 2-O ribose methyltransferase substrate binding" evidence="4">
    <location>
        <begin position="3"/>
        <end position="78"/>
    </location>
</feature>
<keyword evidence="3 5" id="KW-0808">Transferase</keyword>
<dbReference type="GO" id="GO:0032259">
    <property type="term" value="P:methylation"/>
    <property type="evidence" value="ECO:0007669"/>
    <property type="project" value="UniProtKB-KW"/>
</dbReference>
<sequence length="247" mass="27207">MEIIYGRKPVLEAINAGEDIEVIYVAYGQRGEAISRIFTAAKKNNLKITQLSSKKFKQLAGNLNAQGVIAIKSVYKFLDYRELIDNSMKSQEPLILILDTLQDTHNLGAVLRTAECAGVDGVILTSNNSAPVNETVAKISAGALSHLKISRVANLMQPIKYLKEKGFWIVGAHLTEKSVNYDTIDYSGPIALIMGNEEKGIRRLVAEECDFIVKIPMKGKIDSLNVSVATGVILFEINRQRSTKQPD</sequence>
<dbReference type="InterPro" id="IPR013123">
    <property type="entry name" value="SpoU_subst-bd"/>
</dbReference>
<dbReference type="RefSeq" id="WP_014855054.1">
    <property type="nucleotide sequence ID" value="NC_018178.1"/>
</dbReference>
<dbReference type="STRING" id="1191523.MROS_0373"/>
<dbReference type="InterPro" id="IPR004441">
    <property type="entry name" value="rRNA_MeTrfase_TrmH"/>
</dbReference>
<dbReference type="Gene3D" id="3.40.1280.10">
    <property type="match status" value="1"/>
</dbReference>